<dbReference type="GO" id="GO:0000981">
    <property type="term" value="F:DNA-binding transcription factor activity, RNA polymerase II-specific"/>
    <property type="evidence" value="ECO:0007669"/>
    <property type="project" value="InterPro"/>
</dbReference>
<dbReference type="InterPro" id="IPR053178">
    <property type="entry name" value="Osmoadaptation_assoc"/>
</dbReference>
<dbReference type="Proteomes" id="UP000799750">
    <property type="component" value="Unassembled WGS sequence"/>
</dbReference>
<dbReference type="OrthoDB" id="3933278at2759"/>
<evidence type="ECO:0000256" key="1">
    <source>
        <dbReference type="ARBA" id="ARBA00023242"/>
    </source>
</evidence>
<dbReference type="EMBL" id="MU004181">
    <property type="protein sequence ID" value="KAF2503125.1"/>
    <property type="molecule type" value="Genomic_DNA"/>
</dbReference>
<gene>
    <name evidence="3" type="ORF">BU16DRAFT_30066</name>
</gene>
<dbReference type="CDD" id="cd00067">
    <property type="entry name" value="GAL4"/>
    <property type="match status" value="1"/>
</dbReference>
<evidence type="ECO:0000259" key="2">
    <source>
        <dbReference type="PROSITE" id="PS50048"/>
    </source>
</evidence>
<sequence>MFICGSDKSLPSVPRSKGCLTCVSRKKRCDGRRPTCRACENRKQVCGGYRREEVVFLSEGWRALGVASVARSKIKTPKNTNQPGRLSSGISTFTCCEADNTDADLVLCPSLTIDRSHLHIAFFLASFGTRPFQSLDAIGHLFRHYLHLVSSNVLDGYDRSLSPSTPVVFAVDALAYSYFGTANVDPLSVRRSFHSYGIALQSMSARLTEMKRVHSGFHDIAEDDWQHFAFFCLVMAFWEVCSSHTRPPSLPSRQAL</sequence>
<keyword evidence="4" id="KW-1185">Reference proteome</keyword>
<dbReference type="InterPro" id="IPR036864">
    <property type="entry name" value="Zn2-C6_fun-type_DNA-bd_sf"/>
</dbReference>
<proteinExistence type="predicted"/>
<dbReference type="PANTHER" id="PTHR38111">
    <property type="entry name" value="ZN(2)-C6 FUNGAL-TYPE DOMAIN-CONTAINING PROTEIN-RELATED"/>
    <property type="match status" value="1"/>
</dbReference>
<reference evidence="3" key="1">
    <citation type="journal article" date="2020" name="Stud. Mycol.">
        <title>101 Dothideomycetes genomes: a test case for predicting lifestyles and emergence of pathogens.</title>
        <authorList>
            <person name="Haridas S."/>
            <person name="Albert R."/>
            <person name="Binder M."/>
            <person name="Bloem J."/>
            <person name="Labutti K."/>
            <person name="Salamov A."/>
            <person name="Andreopoulos B."/>
            <person name="Baker S."/>
            <person name="Barry K."/>
            <person name="Bills G."/>
            <person name="Bluhm B."/>
            <person name="Cannon C."/>
            <person name="Castanera R."/>
            <person name="Culley D."/>
            <person name="Daum C."/>
            <person name="Ezra D."/>
            <person name="Gonzalez J."/>
            <person name="Henrissat B."/>
            <person name="Kuo A."/>
            <person name="Liang C."/>
            <person name="Lipzen A."/>
            <person name="Lutzoni F."/>
            <person name="Magnuson J."/>
            <person name="Mondo S."/>
            <person name="Nolan M."/>
            <person name="Ohm R."/>
            <person name="Pangilinan J."/>
            <person name="Park H.-J."/>
            <person name="Ramirez L."/>
            <person name="Alfaro M."/>
            <person name="Sun H."/>
            <person name="Tritt A."/>
            <person name="Yoshinaga Y."/>
            <person name="Zwiers L.-H."/>
            <person name="Turgeon B."/>
            <person name="Goodwin S."/>
            <person name="Spatafora J."/>
            <person name="Crous P."/>
            <person name="Grigoriev I."/>
        </authorList>
    </citation>
    <scope>NUCLEOTIDE SEQUENCE</scope>
    <source>
        <strain evidence="3">CBS 269.34</strain>
    </source>
</reference>
<keyword evidence="1" id="KW-0539">Nucleus</keyword>
<protein>
    <recommendedName>
        <fullName evidence="2">Zn(2)-C6 fungal-type domain-containing protein</fullName>
    </recommendedName>
</protein>
<dbReference type="PANTHER" id="PTHR38111:SF9">
    <property type="entry name" value="ZN(2)-C6 FUNGAL-TYPE DOMAIN-CONTAINING PROTEIN"/>
    <property type="match status" value="1"/>
</dbReference>
<evidence type="ECO:0000313" key="3">
    <source>
        <dbReference type="EMBL" id="KAF2503125.1"/>
    </source>
</evidence>
<dbReference type="Gene3D" id="4.10.240.10">
    <property type="entry name" value="Zn(2)-C6 fungal-type DNA-binding domain"/>
    <property type="match status" value="1"/>
</dbReference>
<name>A0A6A6RED7_9PEZI</name>
<dbReference type="AlphaFoldDB" id="A0A6A6RED7"/>
<feature type="domain" description="Zn(2)-C6 fungal-type" evidence="2">
    <location>
        <begin position="18"/>
        <end position="46"/>
    </location>
</feature>
<evidence type="ECO:0000313" key="4">
    <source>
        <dbReference type="Proteomes" id="UP000799750"/>
    </source>
</evidence>
<dbReference type="PROSITE" id="PS50048">
    <property type="entry name" value="ZN2_CY6_FUNGAL_2"/>
    <property type="match status" value="1"/>
</dbReference>
<dbReference type="SUPFAM" id="SSF57701">
    <property type="entry name" value="Zn2/Cys6 DNA-binding domain"/>
    <property type="match status" value="1"/>
</dbReference>
<accession>A0A6A6RED7</accession>
<dbReference type="GO" id="GO:0008270">
    <property type="term" value="F:zinc ion binding"/>
    <property type="evidence" value="ECO:0007669"/>
    <property type="project" value="InterPro"/>
</dbReference>
<organism evidence="3 4">
    <name type="scientific">Lophium mytilinum</name>
    <dbReference type="NCBI Taxonomy" id="390894"/>
    <lineage>
        <taxon>Eukaryota</taxon>
        <taxon>Fungi</taxon>
        <taxon>Dikarya</taxon>
        <taxon>Ascomycota</taxon>
        <taxon>Pezizomycotina</taxon>
        <taxon>Dothideomycetes</taxon>
        <taxon>Pleosporomycetidae</taxon>
        <taxon>Mytilinidiales</taxon>
        <taxon>Mytilinidiaceae</taxon>
        <taxon>Lophium</taxon>
    </lineage>
</organism>
<dbReference type="InterPro" id="IPR001138">
    <property type="entry name" value="Zn2Cys6_DnaBD"/>
</dbReference>